<evidence type="ECO:0000256" key="4">
    <source>
        <dbReference type="ARBA" id="ARBA00023065"/>
    </source>
</evidence>
<keyword evidence="4" id="KW-0813">Transport</keyword>
<feature type="domain" description="Calx-beta" evidence="7">
    <location>
        <begin position="1207"/>
        <end position="1318"/>
    </location>
</feature>
<evidence type="ECO:0000256" key="3">
    <source>
        <dbReference type="ARBA" id="ARBA00022837"/>
    </source>
</evidence>
<dbReference type="RefSeq" id="WP_129752537.1">
    <property type="nucleotide sequence ID" value="NZ_QNVY02000003.1"/>
</dbReference>
<dbReference type="InterPro" id="IPR003644">
    <property type="entry name" value="Calx_beta"/>
</dbReference>
<feature type="region of interest" description="Disordered" evidence="5">
    <location>
        <begin position="622"/>
        <end position="641"/>
    </location>
</feature>
<comment type="caution">
    <text evidence="8">The sequence shown here is derived from an EMBL/GenBank/DDBJ whole genome shotgun (WGS) entry which is preliminary data.</text>
</comment>
<evidence type="ECO:0000313" key="9">
    <source>
        <dbReference type="Proteomes" id="UP000253235"/>
    </source>
</evidence>
<keyword evidence="9" id="KW-1185">Reference proteome</keyword>
<dbReference type="InterPro" id="IPR051171">
    <property type="entry name" value="CaCA"/>
</dbReference>
<gene>
    <name evidence="8" type="ORF">DR871_009475</name>
</gene>
<dbReference type="GO" id="GO:0016020">
    <property type="term" value="C:membrane"/>
    <property type="evidence" value="ECO:0007669"/>
    <property type="project" value="InterPro"/>
</dbReference>
<dbReference type="Gene3D" id="2.60.40.10">
    <property type="entry name" value="Immunoglobulins"/>
    <property type="match status" value="1"/>
</dbReference>
<feature type="domain" description="DUF11" evidence="6">
    <location>
        <begin position="526"/>
        <end position="637"/>
    </location>
</feature>
<dbReference type="InterPro" id="IPR013783">
    <property type="entry name" value="Ig-like_fold"/>
</dbReference>
<name>A0A482TUA4_9FLAO</name>
<dbReference type="PANTHER" id="PTHR11878:SF65">
    <property type="entry name" value="NA_CA-EXCHANGE PROTEIN, ISOFORM G"/>
    <property type="match status" value="1"/>
</dbReference>
<keyword evidence="1" id="KW-0732">Signal</keyword>
<dbReference type="EMBL" id="QNVY02000003">
    <property type="protein sequence ID" value="RYJ51422.1"/>
    <property type="molecule type" value="Genomic_DNA"/>
</dbReference>
<evidence type="ECO:0000256" key="2">
    <source>
        <dbReference type="ARBA" id="ARBA00022737"/>
    </source>
</evidence>
<evidence type="ECO:0000256" key="1">
    <source>
        <dbReference type="ARBA" id="ARBA00022729"/>
    </source>
</evidence>
<feature type="domain" description="Calx-beta" evidence="7">
    <location>
        <begin position="1338"/>
        <end position="1427"/>
    </location>
</feature>
<dbReference type="Gene3D" id="2.60.40.2030">
    <property type="match status" value="4"/>
</dbReference>
<dbReference type="SUPFAM" id="SSF141072">
    <property type="entry name" value="CalX-like"/>
    <property type="match status" value="4"/>
</dbReference>
<keyword evidence="4" id="KW-0406">Ion transport</keyword>
<dbReference type="GO" id="GO:0030001">
    <property type="term" value="P:metal ion transport"/>
    <property type="evidence" value="ECO:0007669"/>
    <property type="project" value="TreeGrafter"/>
</dbReference>
<dbReference type="Pfam" id="PF01345">
    <property type="entry name" value="DUF11"/>
    <property type="match status" value="1"/>
</dbReference>
<protein>
    <submittedName>
        <fullName evidence="8">DUF11 domain-containing protein</fullName>
    </submittedName>
</protein>
<dbReference type="InterPro" id="IPR001434">
    <property type="entry name" value="OmcB-like_DUF11"/>
</dbReference>
<proteinExistence type="predicted"/>
<keyword evidence="3" id="KW-0106">Calcium</keyword>
<dbReference type="InterPro" id="IPR038081">
    <property type="entry name" value="CalX-like_sf"/>
</dbReference>
<reference evidence="8 9" key="1">
    <citation type="submission" date="2019-01" db="EMBL/GenBank/DDBJ databases">
        <title>Flavobacterium sp. nov. isolated from arctic soil.</title>
        <authorList>
            <person name="Kim D.-U."/>
        </authorList>
    </citation>
    <scope>NUCLEOTIDE SEQUENCE [LARGE SCALE GENOMIC DNA]</scope>
    <source>
        <strain evidence="8 9">Kopri-42</strain>
    </source>
</reference>
<evidence type="ECO:0000259" key="7">
    <source>
        <dbReference type="Pfam" id="PF03160"/>
    </source>
</evidence>
<dbReference type="Proteomes" id="UP000253235">
    <property type="component" value="Unassembled WGS sequence"/>
</dbReference>
<dbReference type="OrthoDB" id="9805017at2"/>
<sequence length="1471" mass="147973">MINFTSVKNFFFVFFLIIAFQSTHAQYYKQHYIAPAPWNYFSDANEIVISTESTSAVSVAVKKSDGTLIVTLSTVKGTPVAYRFVGKPVFAGLKYHALNVALPAIGLNITATAPVSVNVRNIASDQVSGADADYIKGNAALTSFGDAGLGISFRVGYYRNIIKSKPTDPVQVPVYSVMAINNNTSVKINGVTVVTLNAGQSYLFESVLGSLVETSGPAVVNTGFKIDAPEACGDGTLDQVAPISNLGKEYIIYKGRGNSTAEQTTVVATEANTVLTIEQFTETGVLSSTLPVNIALAGGFYTYKHGTGAAFSASRIVSNKKVAVYSGTAEGCEVDVTNVAPVSQCGGSNFIETSKFLNYNNGSMNYFGYILLPSATALVNVNGVNIETIAGVRRQLGTSTWYLIDFTNTQITNPNFISIQSLAKMTVGIVQQGNGSSMAAIFSSFTELPETPTVVPDTGSSCSTSAILSTTPGFEPYQWFLDGNPIPGANSNTYTTTTTGSYSVSSTLSCGAIAESSPVPVNICGDVSVTKTVNISSPCISSNVVFTITATNNGPSNATGVSVLDLLPTGYNFVSATPSIGTYTNSSGNWAIGSLNNSQSATLVITARVNASGNYNNVATISSSNDSNTANNSTSASTTPNSLPVAATLTSNSPICSGSNAVFTITGTADNTVTYTGAQSGTVTIGSGGTVNVTVTGVTSNTTLNLTNVSNGTCSRPLTATATVTVNALPVAATLTSNSPICSGADAIFTITGTAGNTVTYTGAASGTATIGSGGTVNVTVTGVTSNTTLNLTNVSNGTCSRPLTATATVTVNALPVAATLTSNSPICSGADAIFTITGAAGNTVNYTGAASGTATIGTGGTVNVTVTGVTSNTTLNLTNVSNGTCSRPLTATSTVTVNALPVAATLTSNSPICSGADAIFTITGMAGNTVNYTGAASGTATIGSGGTVTITIPSVTSNTTLNLTNVSNGTCSRPLTSTSTVAVNAPTVTLIGTTSINENSGTGVNLTATLSTPTFTDVLVTISYTGTATINSDYTASNTTITIPAGSTTGTVTINPTDDSIFEGPETVIADITIVSGGCATELGTQTATVTITDDESAPTVSLTGTTSIAENAVTSAIITATLSHPSTTATVITLAYTGTAVNGTDYATGVTTITIPAGSTTGTVTVDPTDDIIFEGSETVIVDIATVTGGTESGVQTATVTITDDESAPTVSLTGTTSIAENAVTSAIITATLSHPSTTATVITLAYTGTAVNGTDYATGVTTITIPAGSTTGTVTVDPTDDIIFEGSETVIVDIATVTGGTESGVQTATVTITDDESAPTVTIGDAIIAEGGILSFPVSLSNPSATDITVTLGFTNVSTANGDYTTTPVVVTFLAGATTATATVATTEDPIAESTETFTVGITSTTGTVGSTTDTATGTITDNDNAPTVTIGDAIIAEGGILSFPVSLSNPSATDITVTLGFTNVSTA</sequence>
<dbReference type="GO" id="GO:0007154">
    <property type="term" value="P:cell communication"/>
    <property type="evidence" value="ECO:0007669"/>
    <property type="project" value="InterPro"/>
</dbReference>
<dbReference type="PANTHER" id="PTHR11878">
    <property type="entry name" value="SODIUM/CALCIUM EXCHANGER"/>
    <property type="match status" value="1"/>
</dbReference>
<evidence type="ECO:0000313" key="8">
    <source>
        <dbReference type="EMBL" id="RYJ51422.1"/>
    </source>
</evidence>
<accession>A0A482TUA4</accession>
<feature type="domain" description="Calx-beta" evidence="7">
    <location>
        <begin position="995"/>
        <end position="1096"/>
    </location>
</feature>
<evidence type="ECO:0000256" key="5">
    <source>
        <dbReference type="SAM" id="MobiDB-lite"/>
    </source>
</evidence>
<organism evidence="8 9">
    <name type="scientific">Flavobacterium petrolei</name>
    <dbReference type="NCBI Taxonomy" id="2259594"/>
    <lineage>
        <taxon>Bacteria</taxon>
        <taxon>Pseudomonadati</taxon>
        <taxon>Bacteroidota</taxon>
        <taxon>Flavobacteriia</taxon>
        <taxon>Flavobacteriales</taxon>
        <taxon>Flavobacteriaceae</taxon>
        <taxon>Flavobacterium</taxon>
    </lineage>
</organism>
<keyword evidence="2" id="KW-0677">Repeat</keyword>
<evidence type="ECO:0000259" key="6">
    <source>
        <dbReference type="Pfam" id="PF01345"/>
    </source>
</evidence>
<feature type="non-terminal residue" evidence="8">
    <location>
        <position position="1471"/>
    </location>
</feature>
<dbReference type="Pfam" id="PF03160">
    <property type="entry name" value="Calx-beta"/>
    <property type="match status" value="3"/>
</dbReference>